<proteinExistence type="predicted"/>
<gene>
    <name evidence="2" type="primary">lipM</name>
    <name evidence="2" type="ORF">Verru16b_01074</name>
</gene>
<reference evidence="2 3" key="1">
    <citation type="submission" date="2016-06" db="EMBL/GenBank/DDBJ databases">
        <title>Three novel species with peptidoglycan cell walls form the new genus Lacunisphaera gen. nov. in the family Opitutaceae of the verrucomicrobial subdivision 4.</title>
        <authorList>
            <person name="Rast P."/>
            <person name="Gloeckner I."/>
            <person name="Jogler M."/>
            <person name="Boedeker C."/>
            <person name="Jeske O."/>
            <person name="Wiegand S."/>
            <person name="Reinhardt R."/>
            <person name="Schumann P."/>
            <person name="Rohde M."/>
            <person name="Spring S."/>
            <person name="Gloeckner F.O."/>
            <person name="Jogler C."/>
        </authorList>
    </citation>
    <scope>NUCLEOTIDE SEQUENCE [LARGE SCALE GENOMIC DNA]</scope>
    <source>
        <strain evidence="2 3">IG16b</strain>
    </source>
</reference>
<organism evidence="2 3">
    <name type="scientific">Lacunisphaera limnophila</name>
    <dbReference type="NCBI Taxonomy" id="1838286"/>
    <lineage>
        <taxon>Bacteria</taxon>
        <taxon>Pseudomonadati</taxon>
        <taxon>Verrucomicrobiota</taxon>
        <taxon>Opitutia</taxon>
        <taxon>Opitutales</taxon>
        <taxon>Opitutaceae</taxon>
        <taxon>Lacunisphaera</taxon>
    </lineage>
</organism>
<evidence type="ECO:0000313" key="3">
    <source>
        <dbReference type="Proteomes" id="UP000095228"/>
    </source>
</evidence>
<dbReference type="GO" id="GO:0033819">
    <property type="term" value="F:lipoyl(octanoyl) transferase activity"/>
    <property type="evidence" value="ECO:0007669"/>
    <property type="project" value="UniProtKB-EC"/>
</dbReference>
<dbReference type="Pfam" id="PF21948">
    <property type="entry name" value="LplA-B_cat"/>
    <property type="match status" value="1"/>
</dbReference>
<dbReference type="OrthoDB" id="9788148at2"/>
<keyword evidence="2" id="KW-0808">Transferase</keyword>
<dbReference type="InterPro" id="IPR004143">
    <property type="entry name" value="BPL_LPL_catalytic"/>
</dbReference>
<dbReference type="InterPro" id="IPR050664">
    <property type="entry name" value="Octanoyltrans_LipM/LipL"/>
</dbReference>
<dbReference type="InterPro" id="IPR045864">
    <property type="entry name" value="aa-tRNA-synth_II/BPL/LPL"/>
</dbReference>
<dbReference type="Proteomes" id="UP000095228">
    <property type="component" value="Chromosome"/>
</dbReference>
<keyword evidence="2" id="KW-0012">Acyltransferase</keyword>
<name>A0A1D8ASY9_9BACT</name>
<dbReference type="AlphaFoldDB" id="A0A1D8ASY9"/>
<feature type="domain" description="BPL/LPL catalytic" evidence="1">
    <location>
        <begin position="31"/>
        <end position="230"/>
    </location>
</feature>
<protein>
    <submittedName>
        <fullName evidence="2">Octanoyltransferase LipM</fullName>
        <ecNumber evidence="2">2.3.1.181</ecNumber>
    </submittedName>
</protein>
<dbReference type="EMBL" id="CP016094">
    <property type="protein sequence ID" value="AOS44013.1"/>
    <property type="molecule type" value="Genomic_DNA"/>
</dbReference>
<dbReference type="EC" id="2.3.1.181" evidence="2"/>
<evidence type="ECO:0000313" key="2">
    <source>
        <dbReference type="EMBL" id="AOS44013.1"/>
    </source>
</evidence>
<dbReference type="PANTHER" id="PTHR43679:SF2">
    <property type="entry name" value="OCTANOYL-[GCVH]:PROTEIN N-OCTANOYLTRANSFERASE"/>
    <property type="match status" value="1"/>
</dbReference>
<keyword evidence="3" id="KW-1185">Reference proteome</keyword>
<dbReference type="RefSeq" id="WP_069961313.1">
    <property type="nucleotide sequence ID" value="NZ_CP016094.1"/>
</dbReference>
<evidence type="ECO:0000259" key="1">
    <source>
        <dbReference type="PROSITE" id="PS51733"/>
    </source>
</evidence>
<dbReference type="PROSITE" id="PS51733">
    <property type="entry name" value="BPL_LPL_CATALYTIC"/>
    <property type="match status" value="1"/>
</dbReference>
<sequence>MTLPLHTLPVRTAGAAENMALDFLLLQRYPVPTAARFRHYEWRTLAFTFGLSQTMDYIRANLPPGEGFDLCRRPTGGGLVDHRHDWTYCVVIPRAHALFDAPATQAYRDVHAALAGAMQALGEPVALQDKRHPTEEGPTICFERPELHDVVNTVTGAKIAGAAMKRNKHGLLLQGSIEKSRVGAVDWEKFEEHFTAGIARTLGAEVVPTPWPELNESEVEGLIEQYSSPEWMENR</sequence>
<accession>A0A1D8ASY9</accession>
<dbReference type="PANTHER" id="PTHR43679">
    <property type="entry name" value="OCTANOYLTRANSFERASE LIPM-RELATED"/>
    <property type="match status" value="1"/>
</dbReference>
<dbReference type="KEGG" id="obg:Verru16b_01074"/>
<dbReference type="SUPFAM" id="SSF55681">
    <property type="entry name" value="Class II aaRS and biotin synthetases"/>
    <property type="match status" value="1"/>
</dbReference>
<dbReference type="Gene3D" id="3.30.930.10">
    <property type="entry name" value="Bira Bifunctional Protein, Domain 2"/>
    <property type="match status" value="1"/>
</dbReference>
<dbReference type="STRING" id="1838286.Verru16b_01074"/>